<gene>
    <name evidence="2" type="ORF">CG716_18170</name>
</gene>
<reference evidence="2 3" key="1">
    <citation type="submission" date="2017-07" db="EMBL/GenBank/DDBJ databases">
        <title>The new phylogeny of genus Mycobacterium.</title>
        <authorList>
            <person name="Tortoli E."/>
            <person name="Trovato A."/>
            <person name="Cirillo D.M."/>
        </authorList>
    </citation>
    <scope>NUCLEOTIDE SEQUENCE [LARGE SCALE GENOMIC DNA]</scope>
    <source>
        <strain evidence="2 3">ATCC 33027</strain>
    </source>
</reference>
<keyword evidence="1" id="KW-1133">Transmembrane helix</keyword>
<comment type="caution">
    <text evidence="2">The sequence shown here is derived from an EMBL/GenBank/DDBJ whole genome shotgun (WGS) entry which is preliminary data.</text>
</comment>
<evidence type="ECO:0000313" key="3">
    <source>
        <dbReference type="Proteomes" id="UP000216063"/>
    </source>
</evidence>
<keyword evidence="3" id="KW-1185">Reference proteome</keyword>
<name>A0A255DEH5_9MYCO</name>
<sequence>MRARSLVGTPESFSRSRLRGKYPLRVIPLPRAWLLTSALLVGTVTGLIAAVVATLLIKTPVRPDLVVGLVVAVPSVIGMLVILFSARRWITTVGAFILAMGPGWLAALVLVQVVSHG</sequence>
<dbReference type="InterPro" id="IPR031614">
    <property type="entry name" value="Holin_9"/>
</dbReference>
<feature type="transmembrane region" description="Helical" evidence="1">
    <location>
        <begin position="93"/>
        <end position="114"/>
    </location>
</feature>
<feature type="transmembrane region" description="Helical" evidence="1">
    <location>
        <begin position="32"/>
        <end position="53"/>
    </location>
</feature>
<dbReference type="EMBL" id="NOZR01000015">
    <property type="protein sequence ID" value="OYN77796.1"/>
    <property type="molecule type" value="Genomic_DNA"/>
</dbReference>
<dbReference type="AlphaFoldDB" id="A0A255DEH5"/>
<evidence type="ECO:0008006" key="4">
    <source>
        <dbReference type="Google" id="ProtNLM"/>
    </source>
</evidence>
<accession>A0A255DEH5</accession>
<dbReference type="OrthoDB" id="4764075at2"/>
<evidence type="ECO:0000313" key="2">
    <source>
        <dbReference type="EMBL" id="OYN77796.1"/>
    </source>
</evidence>
<dbReference type="Proteomes" id="UP000216063">
    <property type="component" value="Unassembled WGS sequence"/>
</dbReference>
<proteinExistence type="predicted"/>
<protein>
    <recommendedName>
        <fullName evidence="4">Holin</fullName>
    </recommendedName>
</protein>
<organism evidence="2 3">
    <name type="scientific">Mycolicibacterium sphagni</name>
    <dbReference type="NCBI Taxonomy" id="1786"/>
    <lineage>
        <taxon>Bacteria</taxon>
        <taxon>Bacillati</taxon>
        <taxon>Actinomycetota</taxon>
        <taxon>Actinomycetes</taxon>
        <taxon>Mycobacteriales</taxon>
        <taxon>Mycobacteriaceae</taxon>
        <taxon>Mycolicibacterium</taxon>
    </lineage>
</organism>
<feature type="transmembrane region" description="Helical" evidence="1">
    <location>
        <begin position="65"/>
        <end position="86"/>
    </location>
</feature>
<dbReference type="Pfam" id="PF16936">
    <property type="entry name" value="Holin_9"/>
    <property type="match status" value="1"/>
</dbReference>
<keyword evidence="1" id="KW-0472">Membrane</keyword>
<keyword evidence="1" id="KW-0812">Transmembrane</keyword>
<evidence type="ECO:0000256" key="1">
    <source>
        <dbReference type="SAM" id="Phobius"/>
    </source>
</evidence>